<dbReference type="OrthoDB" id="5640576at2"/>
<gene>
    <name evidence="3" type="ORF">Lwal_0791</name>
</gene>
<dbReference type="STRING" id="66969.Lwal_0791"/>
<dbReference type="PATRIC" id="fig|66969.6.peg.863"/>
<sequence>MSRKLLIAGLILGSSLLPAAYAEDTSASSNEMAKDAWLNLMMPMLPDLICKGFMQDAELKQRFDELKLTFEQCVTLIPESSNKCKDELYASIPDKVNSESASTWGKSLGECIGKDFAEKHLIPKNE</sequence>
<proteinExistence type="predicted"/>
<evidence type="ECO:0000259" key="2">
    <source>
        <dbReference type="Pfam" id="PF24275"/>
    </source>
</evidence>
<keyword evidence="4" id="KW-1185">Reference proteome</keyword>
<dbReference type="EMBL" id="LNZB01000015">
    <property type="protein sequence ID" value="KTD82314.1"/>
    <property type="molecule type" value="Genomic_DNA"/>
</dbReference>
<dbReference type="InterPro" id="IPR056212">
    <property type="entry name" value="NttA"/>
</dbReference>
<feature type="chain" id="PRO_5006919878" description="T2SS substrate NttA domain-containing protein" evidence="1">
    <location>
        <begin position="23"/>
        <end position="126"/>
    </location>
</feature>
<feature type="signal peptide" evidence="1">
    <location>
        <begin position="1"/>
        <end position="22"/>
    </location>
</feature>
<evidence type="ECO:0000313" key="3">
    <source>
        <dbReference type="EMBL" id="KTD82314.1"/>
    </source>
</evidence>
<feature type="domain" description="T2SS substrate NttA" evidence="2">
    <location>
        <begin position="31"/>
        <end position="124"/>
    </location>
</feature>
<dbReference type="Proteomes" id="UP000054729">
    <property type="component" value="Unassembled WGS sequence"/>
</dbReference>
<dbReference type="RefSeq" id="WP_058479610.1">
    <property type="nucleotide sequence ID" value="NZ_CAAAIQ010000006.1"/>
</dbReference>
<accession>A0A0W1ALT5</accession>
<dbReference type="AlphaFoldDB" id="A0A0W1ALT5"/>
<evidence type="ECO:0000313" key="4">
    <source>
        <dbReference type="Proteomes" id="UP000054729"/>
    </source>
</evidence>
<organism evidence="3 4">
    <name type="scientific">Legionella waltersii</name>
    <dbReference type="NCBI Taxonomy" id="66969"/>
    <lineage>
        <taxon>Bacteria</taxon>
        <taxon>Pseudomonadati</taxon>
        <taxon>Pseudomonadota</taxon>
        <taxon>Gammaproteobacteria</taxon>
        <taxon>Legionellales</taxon>
        <taxon>Legionellaceae</taxon>
        <taxon>Legionella</taxon>
    </lineage>
</organism>
<protein>
    <recommendedName>
        <fullName evidence="2">T2SS substrate NttA domain-containing protein</fullName>
    </recommendedName>
</protein>
<keyword evidence="1" id="KW-0732">Signal</keyword>
<dbReference type="Pfam" id="PF24275">
    <property type="entry name" value="NttA"/>
    <property type="match status" value="1"/>
</dbReference>
<name>A0A0W1ALT5_9GAMM</name>
<reference evidence="3 4" key="1">
    <citation type="submission" date="2015-11" db="EMBL/GenBank/DDBJ databases">
        <title>Genomic analysis of 38 Legionella species identifies large and diverse effector repertoires.</title>
        <authorList>
            <person name="Burstein D."/>
            <person name="Amaro F."/>
            <person name="Zusman T."/>
            <person name="Lifshitz Z."/>
            <person name="Cohen O."/>
            <person name="Gilbert J.A."/>
            <person name="Pupko T."/>
            <person name="Shuman H.A."/>
            <person name="Segal G."/>
        </authorList>
    </citation>
    <scope>NUCLEOTIDE SEQUENCE [LARGE SCALE GENOMIC DNA]</scope>
    <source>
        <strain evidence="3 4">ATCC 51914</strain>
    </source>
</reference>
<comment type="caution">
    <text evidence="3">The sequence shown here is derived from an EMBL/GenBank/DDBJ whole genome shotgun (WGS) entry which is preliminary data.</text>
</comment>
<evidence type="ECO:0000256" key="1">
    <source>
        <dbReference type="SAM" id="SignalP"/>
    </source>
</evidence>